<dbReference type="Pfam" id="PF17172">
    <property type="entry name" value="GST_N_4"/>
    <property type="match status" value="1"/>
</dbReference>
<evidence type="ECO:0000256" key="1">
    <source>
        <dbReference type="ARBA" id="ARBA00006475"/>
    </source>
</evidence>
<evidence type="ECO:0000259" key="3">
    <source>
        <dbReference type="Pfam" id="PF17172"/>
    </source>
</evidence>
<dbReference type="InterPro" id="IPR026928">
    <property type="entry name" value="FAX/IsoI-like"/>
</dbReference>
<dbReference type="SUPFAM" id="SSF47616">
    <property type="entry name" value="GST C-terminal domain-like"/>
    <property type="match status" value="1"/>
</dbReference>
<gene>
    <name evidence="4" type="ORF">SEMRO_623_G177090.1</name>
</gene>
<dbReference type="Pfam" id="PF17171">
    <property type="entry name" value="GST_C_6"/>
    <property type="match status" value="1"/>
</dbReference>
<dbReference type="InterPro" id="IPR036282">
    <property type="entry name" value="Glutathione-S-Trfase_C_sf"/>
</dbReference>
<dbReference type="Gene3D" id="3.40.30.10">
    <property type="entry name" value="Glutaredoxin"/>
    <property type="match status" value="1"/>
</dbReference>
<dbReference type="PANTHER" id="PTHR12289:SF41">
    <property type="entry name" value="FAILED AXON CONNECTIONS-RELATED"/>
    <property type="match status" value="1"/>
</dbReference>
<dbReference type="EMBL" id="CAICTM010000622">
    <property type="protein sequence ID" value="CAB9513945.1"/>
    <property type="molecule type" value="Genomic_DNA"/>
</dbReference>
<organism evidence="4 5">
    <name type="scientific">Seminavis robusta</name>
    <dbReference type="NCBI Taxonomy" id="568900"/>
    <lineage>
        <taxon>Eukaryota</taxon>
        <taxon>Sar</taxon>
        <taxon>Stramenopiles</taxon>
        <taxon>Ochrophyta</taxon>
        <taxon>Bacillariophyta</taxon>
        <taxon>Bacillariophyceae</taxon>
        <taxon>Bacillariophycidae</taxon>
        <taxon>Naviculales</taxon>
        <taxon>Naviculaceae</taxon>
        <taxon>Seminavis</taxon>
    </lineage>
</organism>
<dbReference type="InterPro" id="IPR036249">
    <property type="entry name" value="Thioredoxin-like_sf"/>
</dbReference>
<dbReference type="InterPro" id="IPR050931">
    <property type="entry name" value="Mito_Protein_Transport_Metaxin"/>
</dbReference>
<dbReference type="SUPFAM" id="SSF52833">
    <property type="entry name" value="Thioredoxin-like"/>
    <property type="match status" value="1"/>
</dbReference>
<dbReference type="OrthoDB" id="5809458at2759"/>
<dbReference type="Gene3D" id="1.20.1050.10">
    <property type="match status" value="1"/>
</dbReference>
<dbReference type="AlphaFoldDB" id="A0A9N8E4X5"/>
<comment type="caution">
    <text evidence="4">The sequence shown here is derived from an EMBL/GenBank/DDBJ whole genome shotgun (WGS) entry which is preliminary data.</text>
</comment>
<dbReference type="PANTHER" id="PTHR12289">
    <property type="entry name" value="METAXIN RELATED"/>
    <property type="match status" value="1"/>
</dbReference>
<evidence type="ECO:0000313" key="5">
    <source>
        <dbReference type="Proteomes" id="UP001153069"/>
    </source>
</evidence>
<feature type="domain" description="Thioredoxin-like fold" evidence="3">
    <location>
        <begin position="30"/>
        <end position="133"/>
    </location>
</feature>
<dbReference type="InterPro" id="IPR040079">
    <property type="entry name" value="Glutathione_S-Trfase"/>
</dbReference>
<evidence type="ECO:0000313" key="4">
    <source>
        <dbReference type="EMBL" id="CAB9513945.1"/>
    </source>
</evidence>
<dbReference type="SFLD" id="SFLDS00019">
    <property type="entry name" value="Glutathione_Transferase_(cytos"/>
    <property type="match status" value="1"/>
</dbReference>
<sequence length="260" mass="29736">MFGAAKSEPSPNTPIVFGWKALGQDNDSSPACLKLETFLRICKVDFETKHFQEHQMKGNPNKKVPYIHWSKLNDGKPMNDSTLIINALKTMDPITYDLDQHLTAEQRAIGTAFKTMLEESTYFTGIMQARWLCKEECDRVTVPLYFDFVPSLLRGLVGRQVRNNLVRDCQGQGTGILSNAQVLEKFKMELMAVSEYLGEKPYLMGTKVTSFDATVYAYMAILIQGDWSHEINQEARNCKNVVAYVDRMRKEFWPELQEKA</sequence>
<reference evidence="4" key="1">
    <citation type="submission" date="2020-06" db="EMBL/GenBank/DDBJ databases">
        <authorList>
            <consortium name="Plant Systems Biology data submission"/>
        </authorList>
    </citation>
    <scope>NUCLEOTIDE SEQUENCE</scope>
    <source>
        <strain evidence="4">D6</strain>
    </source>
</reference>
<name>A0A9N8E4X5_9STRA</name>
<dbReference type="SFLD" id="SFLDG01180">
    <property type="entry name" value="SUF1"/>
    <property type="match status" value="1"/>
</dbReference>
<dbReference type="CDD" id="cd03193">
    <property type="entry name" value="GST_C_Metaxin"/>
    <property type="match status" value="1"/>
</dbReference>
<keyword evidence="5" id="KW-1185">Reference proteome</keyword>
<dbReference type="InterPro" id="IPR033468">
    <property type="entry name" value="Metaxin_GST"/>
</dbReference>
<comment type="similarity">
    <text evidence="1">Belongs to the FAX family.</text>
</comment>
<evidence type="ECO:0000259" key="2">
    <source>
        <dbReference type="Pfam" id="PF17171"/>
    </source>
</evidence>
<dbReference type="InterPro" id="IPR012336">
    <property type="entry name" value="Thioredoxin-like_fold"/>
</dbReference>
<feature type="domain" description="Metaxin glutathione S-transferase" evidence="2">
    <location>
        <begin position="187"/>
        <end position="248"/>
    </location>
</feature>
<protein>
    <submittedName>
        <fullName evidence="4">Failed axon connections homolog</fullName>
    </submittedName>
</protein>
<accession>A0A9N8E4X5</accession>
<dbReference type="SFLD" id="SFLDG01200">
    <property type="entry name" value="SUF1.1"/>
    <property type="match status" value="1"/>
</dbReference>
<dbReference type="GO" id="GO:0005737">
    <property type="term" value="C:cytoplasm"/>
    <property type="evidence" value="ECO:0007669"/>
    <property type="project" value="TreeGrafter"/>
</dbReference>
<dbReference type="Proteomes" id="UP001153069">
    <property type="component" value="Unassembled WGS sequence"/>
</dbReference>
<proteinExistence type="inferred from homology"/>